<proteinExistence type="inferred from homology"/>
<dbReference type="PROSITE" id="PS51352">
    <property type="entry name" value="THIOREDOXIN_2"/>
    <property type="match status" value="1"/>
</dbReference>
<dbReference type="OrthoDB" id="9790390at2"/>
<evidence type="ECO:0000256" key="3">
    <source>
        <dbReference type="ARBA" id="ARBA00022982"/>
    </source>
</evidence>
<dbReference type="PANTHER" id="PTHR45663">
    <property type="entry name" value="GEO12009P1"/>
    <property type="match status" value="1"/>
</dbReference>
<dbReference type="InterPro" id="IPR005746">
    <property type="entry name" value="Thioredoxin"/>
</dbReference>
<dbReference type="AlphaFoldDB" id="A0A250IBZ4"/>
<evidence type="ECO:0000256" key="2">
    <source>
        <dbReference type="ARBA" id="ARBA00022448"/>
    </source>
</evidence>
<dbReference type="RefSeq" id="WP_095977151.1">
    <property type="nucleotide sequence ID" value="NZ_CP022163.1"/>
</dbReference>
<dbReference type="EMBL" id="CP022163">
    <property type="protein sequence ID" value="ATB28476.1"/>
    <property type="molecule type" value="Genomic_DNA"/>
</dbReference>
<dbReference type="PANTHER" id="PTHR45663:SF40">
    <property type="entry name" value="THIOREDOXIN 2"/>
    <property type="match status" value="1"/>
</dbReference>
<dbReference type="KEGG" id="mbd:MEBOL_001923"/>
<keyword evidence="4" id="KW-1015">Disulfide bond</keyword>
<keyword evidence="2" id="KW-0813">Transport</keyword>
<evidence type="ECO:0000256" key="1">
    <source>
        <dbReference type="ARBA" id="ARBA00008987"/>
    </source>
</evidence>
<dbReference type="InterPro" id="IPR036249">
    <property type="entry name" value="Thioredoxin-like_sf"/>
</dbReference>
<evidence type="ECO:0000256" key="6">
    <source>
        <dbReference type="NCBIfam" id="TIGR01068"/>
    </source>
</evidence>
<comment type="similarity">
    <text evidence="1">Belongs to the thioredoxin family.</text>
</comment>
<dbReference type="GO" id="GO:0005829">
    <property type="term" value="C:cytosol"/>
    <property type="evidence" value="ECO:0007669"/>
    <property type="project" value="TreeGrafter"/>
</dbReference>
<dbReference type="Pfam" id="PF00085">
    <property type="entry name" value="Thioredoxin"/>
    <property type="match status" value="1"/>
</dbReference>
<protein>
    <recommendedName>
        <fullName evidence="6">Thioredoxin</fullName>
    </recommendedName>
</protein>
<reference evidence="8 9" key="1">
    <citation type="submission" date="2017-06" db="EMBL/GenBank/DDBJ databases">
        <authorList>
            <person name="Kim H.J."/>
            <person name="Triplett B.A."/>
        </authorList>
    </citation>
    <scope>NUCLEOTIDE SEQUENCE [LARGE SCALE GENOMIC DNA]</scope>
    <source>
        <strain evidence="8 9">DSM 14713</strain>
    </source>
</reference>
<keyword evidence="5" id="KW-0676">Redox-active center</keyword>
<evidence type="ECO:0000259" key="7">
    <source>
        <dbReference type="PROSITE" id="PS51352"/>
    </source>
</evidence>
<evidence type="ECO:0000313" key="9">
    <source>
        <dbReference type="Proteomes" id="UP000217289"/>
    </source>
</evidence>
<dbReference type="SUPFAM" id="SSF52833">
    <property type="entry name" value="Thioredoxin-like"/>
    <property type="match status" value="1"/>
</dbReference>
<dbReference type="Proteomes" id="UP000217289">
    <property type="component" value="Chromosome"/>
</dbReference>
<keyword evidence="3" id="KW-0249">Electron transport</keyword>
<dbReference type="PRINTS" id="PR00421">
    <property type="entry name" value="THIOREDOXIN"/>
</dbReference>
<evidence type="ECO:0000313" key="8">
    <source>
        <dbReference type="EMBL" id="ATB28476.1"/>
    </source>
</evidence>
<dbReference type="GO" id="GO:0015035">
    <property type="term" value="F:protein-disulfide reductase activity"/>
    <property type="evidence" value="ECO:0007669"/>
    <property type="project" value="UniProtKB-UniRule"/>
</dbReference>
<evidence type="ECO:0000256" key="5">
    <source>
        <dbReference type="ARBA" id="ARBA00023284"/>
    </source>
</evidence>
<feature type="domain" description="Thioredoxin" evidence="7">
    <location>
        <begin position="1"/>
        <end position="105"/>
    </location>
</feature>
<sequence>MATVELGKGNFKDTVSKEGIVLIDWWASWCAPCRAFAPVFEQASEKHPDITFGKIDTDQEAELSGAFAIRSIPTLMVFRDGIMLFERAGALPAVALEDIVRQVRELDMNEVRKQVVEREVRQQPSGSPQT</sequence>
<organism evidence="8 9">
    <name type="scientific">Melittangium boletus DSM 14713</name>
    <dbReference type="NCBI Taxonomy" id="1294270"/>
    <lineage>
        <taxon>Bacteria</taxon>
        <taxon>Pseudomonadati</taxon>
        <taxon>Myxococcota</taxon>
        <taxon>Myxococcia</taxon>
        <taxon>Myxococcales</taxon>
        <taxon>Cystobacterineae</taxon>
        <taxon>Archangiaceae</taxon>
        <taxon>Melittangium</taxon>
    </lineage>
</organism>
<dbReference type="InterPro" id="IPR013766">
    <property type="entry name" value="Thioredoxin_domain"/>
</dbReference>
<dbReference type="NCBIfam" id="TIGR01068">
    <property type="entry name" value="thioredoxin"/>
    <property type="match status" value="1"/>
</dbReference>
<dbReference type="Gene3D" id="3.40.30.10">
    <property type="entry name" value="Glutaredoxin"/>
    <property type="match status" value="1"/>
</dbReference>
<evidence type="ECO:0000256" key="4">
    <source>
        <dbReference type="ARBA" id="ARBA00023157"/>
    </source>
</evidence>
<gene>
    <name evidence="8" type="ORF">MEBOL_001923</name>
</gene>
<name>A0A250IBZ4_9BACT</name>
<dbReference type="CDD" id="cd02947">
    <property type="entry name" value="TRX_family"/>
    <property type="match status" value="1"/>
</dbReference>
<keyword evidence="9" id="KW-1185">Reference proteome</keyword>
<accession>A0A250IBZ4</accession>